<keyword evidence="2" id="KW-1185">Reference proteome</keyword>
<organism evidence="1 2">
    <name type="scientific">Saccharopolyspora aridisoli</name>
    <dbReference type="NCBI Taxonomy" id="2530385"/>
    <lineage>
        <taxon>Bacteria</taxon>
        <taxon>Bacillati</taxon>
        <taxon>Actinomycetota</taxon>
        <taxon>Actinomycetes</taxon>
        <taxon>Pseudonocardiales</taxon>
        <taxon>Pseudonocardiaceae</taxon>
        <taxon>Saccharopolyspora</taxon>
    </lineage>
</organism>
<proteinExistence type="predicted"/>
<gene>
    <name evidence="1" type="ORF">E1161_07450</name>
</gene>
<reference evidence="1 2" key="1">
    <citation type="submission" date="2019-03" db="EMBL/GenBank/DDBJ databases">
        <title>Draft genome sequences of novel Actinobacteria.</title>
        <authorList>
            <person name="Sahin N."/>
            <person name="Ay H."/>
            <person name="Saygin H."/>
        </authorList>
    </citation>
    <scope>NUCLEOTIDE SEQUENCE [LARGE SCALE GENOMIC DNA]</scope>
    <source>
        <strain evidence="1 2">16K404</strain>
    </source>
</reference>
<dbReference type="Proteomes" id="UP000294744">
    <property type="component" value="Unassembled WGS sequence"/>
</dbReference>
<dbReference type="OrthoDB" id="4563261at2"/>
<accession>A0A4R4UYL8</accession>
<comment type="caution">
    <text evidence="1">The sequence shown here is derived from an EMBL/GenBank/DDBJ whole genome shotgun (WGS) entry which is preliminary data.</text>
</comment>
<evidence type="ECO:0000313" key="1">
    <source>
        <dbReference type="EMBL" id="TDC94374.1"/>
    </source>
</evidence>
<name>A0A4R4UYL8_9PSEU</name>
<evidence type="ECO:0000313" key="2">
    <source>
        <dbReference type="Proteomes" id="UP000294744"/>
    </source>
</evidence>
<dbReference type="RefSeq" id="WP_132620971.1">
    <property type="nucleotide sequence ID" value="NZ_SMKV01000007.1"/>
</dbReference>
<dbReference type="EMBL" id="SMKV01000007">
    <property type="protein sequence ID" value="TDC94374.1"/>
    <property type="molecule type" value="Genomic_DNA"/>
</dbReference>
<protein>
    <submittedName>
        <fullName evidence="1">Uncharacterized protein</fullName>
    </submittedName>
</protein>
<dbReference type="AlphaFoldDB" id="A0A4R4UYL8"/>
<sequence>MESIRVNRAETSMDDRMITTYQERPFTGEVVDFAEDGSTVELTSFANGIEHGPQSEWFPGGQKRLEASAITEKR</sequence>